<dbReference type="PANTHER" id="PTHR48081:SF8">
    <property type="entry name" value="ALPHA_BETA HYDROLASE FOLD-3 DOMAIN-CONTAINING PROTEIN-RELATED"/>
    <property type="match status" value="1"/>
</dbReference>
<evidence type="ECO:0000256" key="1">
    <source>
        <dbReference type="ARBA" id="ARBA00022801"/>
    </source>
</evidence>
<evidence type="ECO:0000259" key="2">
    <source>
        <dbReference type="Pfam" id="PF07859"/>
    </source>
</evidence>
<keyword evidence="4" id="KW-1185">Reference proteome</keyword>
<keyword evidence="1" id="KW-0378">Hydrolase</keyword>
<sequence>MADFSQYGGVAAEWELLVESQPQVELPADITPIELQRLTNETRALAAQKLVQGVEKYTNPTATKDDVVKEDFDIQVDSDHVITLRVYKRKATDSTPGKRPVYVWFHGGGFLFGTFDGEDGHAFNVVKNLDIVVVHVCYRHTPEIAWPTPREDALVGLDWVFEHIDALGGDPDKVLVAGRSAGGLLSAIVALQDREKHDKNRVRGQILDIPVLSHSANFPVDLILPGKGSYEENRFAPLLPTARLDLFESLLGEEAKADRLYNILLEPDENLRGSPPTHFHIAGRDILRDQSFLFMAKLQRLGVSTSFNVYQGVPHGFRRYGELEASKRWDRDHFDAIRNILGP</sequence>
<feature type="domain" description="Alpha/beta hydrolase fold-3" evidence="2">
    <location>
        <begin position="103"/>
        <end position="317"/>
    </location>
</feature>
<dbReference type="InterPro" id="IPR029058">
    <property type="entry name" value="AB_hydrolase_fold"/>
</dbReference>
<dbReference type="RefSeq" id="XP_064709619.1">
    <property type="nucleotide sequence ID" value="XM_064853220.1"/>
</dbReference>
<proteinExistence type="predicted"/>
<dbReference type="AlphaFoldDB" id="A0AAV9NMR1"/>
<dbReference type="EMBL" id="JAVRRD010000004">
    <property type="protein sequence ID" value="KAK5059798.1"/>
    <property type="molecule type" value="Genomic_DNA"/>
</dbReference>
<organism evidence="3 4">
    <name type="scientific">Exophiala bonariae</name>
    <dbReference type="NCBI Taxonomy" id="1690606"/>
    <lineage>
        <taxon>Eukaryota</taxon>
        <taxon>Fungi</taxon>
        <taxon>Dikarya</taxon>
        <taxon>Ascomycota</taxon>
        <taxon>Pezizomycotina</taxon>
        <taxon>Eurotiomycetes</taxon>
        <taxon>Chaetothyriomycetidae</taxon>
        <taxon>Chaetothyriales</taxon>
        <taxon>Herpotrichiellaceae</taxon>
        <taxon>Exophiala</taxon>
    </lineage>
</organism>
<evidence type="ECO:0000313" key="3">
    <source>
        <dbReference type="EMBL" id="KAK5059798.1"/>
    </source>
</evidence>
<dbReference type="SUPFAM" id="SSF53474">
    <property type="entry name" value="alpha/beta-Hydrolases"/>
    <property type="match status" value="1"/>
</dbReference>
<dbReference type="InterPro" id="IPR013094">
    <property type="entry name" value="AB_hydrolase_3"/>
</dbReference>
<comment type="caution">
    <text evidence="3">The sequence shown here is derived from an EMBL/GenBank/DDBJ whole genome shotgun (WGS) entry which is preliminary data.</text>
</comment>
<accession>A0AAV9NMR1</accession>
<protein>
    <recommendedName>
        <fullName evidence="2">Alpha/beta hydrolase fold-3 domain-containing protein</fullName>
    </recommendedName>
</protein>
<dbReference type="Gene3D" id="3.40.50.1820">
    <property type="entry name" value="alpha/beta hydrolase"/>
    <property type="match status" value="1"/>
</dbReference>
<dbReference type="Proteomes" id="UP001358417">
    <property type="component" value="Unassembled WGS sequence"/>
</dbReference>
<dbReference type="Pfam" id="PF07859">
    <property type="entry name" value="Abhydrolase_3"/>
    <property type="match status" value="1"/>
</dbReference>
<dbReference type="InterPro" id="IPR050300">
    <property type="entry name" value="GDXG_lipolytic_enzyme"/>
</dbReference>
<dbReference type="PANTHER" id="PTHR48081">
    <property type="entry name" value="AB HYDROLASE SUPERFAMILY PROTEIN C4A8.06C"/>
    <property type="match status" value="1"/>
</dbReference>
<reference evidence="3 4" key="1">
    <citation type="submission" date="2023-08" db="EMBL/GenBank/DDBJ databases">
        <title>Black Yeasts Isolated from many extreme environments.</title>
        <authorList>
            <person name="Coleine C."/>
            <person name="Stajich J.E."/>
            <person name="Selbmann L."/>
        </authorList>
    </citation>
    <scope>NUCLEOTIDE SEQUENCE [LARGE SCALE GENOMIC DNA]</scope>
    <source>
        <strain evidence="3 4">CCFEE 5792</strain>
    </source>
</reference>
<dbReference type="GO" id="GO:0016787">
    <property type="term" value="F:hydrolase activity"/>
    <property type="evidence" value="ECO:0007669"/>
    <property type="project" value="UniProtKB-KW"/>
</dbReference>
<gene>
    <name evidence="3" type="ORF">LTR84_009681</name>
</gene>
<name>A0AAV9NMR1_9EURO</name>
<evidence type="ECO:0000313" key="4">
    <source>
        <dbReference type="Proteomes" id="UP001358417"/>
    </source>
</evidence>
<dbReference type="GeneID" id="89977839"/>